<dbReference type="AlphaFoldDB" id="Q9HLV5"/>
<reference evidence="1 2" key="1">
    <citation type="journal article" date="2000" name="Nature">
        <title>The genome sequence of the thermoacidophilic scavenger Thermoplasma acidophilum.</title>
        <authorList>
            <person name="Ruepp A."/>
            <person name="Graml W."/>
            <person name="Santos-Martinez M.L."/>
            <person name="Koretke K.K."/>
            <person name="Volker C."/>
            <person name="Mewes H.W."/>
            <person name="Frishman D."/>
            <person name="Stocker S."/>
            <person name="Lupas A.N."/>
            <person name="Baumeister W."/>
        </authorList>
    </citation>
    <scope>NUCLEOTIDE SEQUENCE [LARGE SCALE GENOMIC DNA]</scope>
    <source>
        <strain evidence="2">ATCC 25905 / DSM 1728 / JCM 9062 / NBRC 15155 / AMRC-C165</strain>
    </source>
</reference>
<evidence type="ECO:0000313" key="2">
    <source>
        <dbReference type="Proteomes" id="UP000001024"/>
    </source>
</evidence>
<keyword evidence="2" id="KW-1185">Reference proteome</keyword>
<dbReference type="Proteomes" id="UP000001024">
    <property type="component" value="Chromosome"/>
</dbReference>
<evidence type="ECO:0000313" key="1">
    <source>
        <dbReference type="EMBL" id="CAC11267.1"/>
    </source>
</evidence>
<gene>
    <name evidence="1" type="ordered locus">Ta0120</name>
</gene>
<dbReference type="KEGG" id="tac:Ta0120"/>
<organism evidence="1 2">
    <name type="scientific">Thermoplasma acidophilum (strain ATCC 25905 / DSM 1728 / JCM 9062 / NBRC 15155 / AMRC-C165)</name>
    <dbReference type="NCBI Taxonomy" id="273075"/>
    <lineage>
        <taxon>Archaea</taxon>
        <taxon>Methanobacteriati</taxon>
        <taxon>Thermoplasmatota</taxon>
        <taxon>Thermoplasmata</taxon>
        <taxon>Thermoplasmatales</taxon>
        <taxon>Thermoplasmataceae</taxon>
        <taxon>Thermoplasma</taxon>
    </lineage>
</organism>
<dbReference type="EMBL" id="AL445063">
    <property type="protein sequence ID" value="CAC11267.1"/>
    <property type="molecule type" value="Genomic_DNA"/>
</dbReference>
<protein>
    <submittedName>
        <fullName evidence="1">Uncharacterized protein</fullName>
    </submittedName>
</protein>
<sequence length="120" mass="13802">MPRFYQARGLPMAASPSASPLIRNFVAFRFNYHRMLMHPFQHEAIPIILYATNHIILPADKASTLLVRMEFLMFLPIKNIISSYGCILKFLMGFGIPLRYENNRPSIIFKPCQKGCRTAP</sequence>
<accession>Q9HLV5</accession>
<proteinExistence type="predicted"/>
<dbReference type="EnsemblBacteria" id="CAC11267">
    <property type="protein sequence ID" value="CAC11267"/>
    <property type="gene ID" value="CAC11267"/>
</dbReference>
<dbReference type="HOGENOM" id="CLU_2044522_0_0_2"/>
<dbReference type="STRING" id="273075.gene:9571334"/>
<name>Q9HLV5_THEAC</name>
<dbReference type="PaxDb" id="273075-Ta0120"/>
<dbReference type="InParanoid" id="Q9HLV5"/>